<dbReference type="GO" id="GO:0006099">
    <property type="term" value="P:tricarboxylic acid cycle"/>
    <property type="evidence" value="ECO:0007669"/>
    <property type="project" value="UniProtKB-KW"/>
</dbReference>
<feature type="domain" description="Isopropylmalate dehydrogenase-like" evidence="12">
    <location>
        <begin position="32"/>
        <end position="108"/>
    </location>
</feature>
<dbReference type="GO" id="GO:0046872">
    <property type="term" value="F:metal ion binding"/>
    <property type="evidence" value="ECO:0007669"/>
    <property type="project" value="UniProtKB-KW"/>
</dbReference>
<dbReference type="EC" id="1.1.1.42" evidence="5"/>
<evidence type="ECO:0000256" key="4">
    <source>
        <dbReference type="ARBA" id="ARBA00011738"/>
    </source>
</evidence>
<dbReference type="InterPro" id="IPR004439">
    <property type="entry name" value="Isocitrate_DH_NADP_dimer_prok"/>
</dbReference>
<evidence type="ECO:0000256" key="9">
    <source>
        <dbReference type="ARBA" id="ARBA00022857"/>
    </source>
</evidence>
<dbReference type="EMBL" id="AUZX01007816">
    <property type="protein sequence ID" value="EQD58087.1"/>
    <property type="molecule type" value="Genomic_DNA"/>
</dbReference>
<dbReference type="GO" id="GO:0004450">
    <property type="term" value="F:isocitrate dehydrogenase (NADP+) activity"/>
    <property type="evidence" value="ECO:0007669"/>
    <property type="project" value="UniProtKB-EC"/>
</dbReference>
<dbReference type="Pfam" id="PF00180">
    <property type="entry name" value="Iso_dh"/>
    <property type="match status" value="1"/>
</dbReference>
<dbReference type="AlphaFoldDB" id="T1AL76"/>
<dbReference type="PANTHER" id="PTHR43504">
    <property type="entry name" value="ISOCITRATE DEHYDROGENASE [NADP]"/>
    <property type="match status" value="1"/>
</dbReference>
<evidence type="ECO:0000256" key="7">
    <source>
        <dbReference type="ARBA" id="ARBA00022723"/>
    </source>
</evidence>
<dbReference type="PANTHER" id="PTHR43504:SF1">
    <property type="entry name" value="ISOCITRATE DEHYDROGENASE [NADP]"/>
    <property type="match status" value="1"/>
</dbReference>
<keyword evidence="7" id="KW-0479">Metal-binding</keyword>
<keyword evidence="8" id="KW-0460">Magnesium</keyword>
<keyword evidence="6" id="KW-0816">Tricarboxylic acid cycle</keyword>
<keyword evidence="10 13" id="KW-0560">Oxidoreductase</keyword>
<sequence>MTNAAPKIVPPAAGSKITIRDGRLLVPDNPIVPFIEGDGTGPDIWRASVRVMDAAVRKAYGGRRKIHWLEVYAGEKAYKLCNNWLPDETVAACRDYLVSIKGPAHHPSAAASAR</sequence>
<protein>
    <recommendedName>
        <fullName evidence="5">isocitrate dehydrogenase (NADP(+))</fullName>
        <ecNumber evidence="5">1.1.1.42</ecNumber>
    </recommendedName>
</protein>
<evidence type="ECO:0000259" key="12">
    <source>
        <dbReference type="Pfam" id="PF00180"/>
    </source>
</evidence>
<evidence type="ECO:0000256" key="11">
    <source>
        <dbReference type="ARBA" id="ARBA00023211"/>
    </source>
</evidence>
<reference evidence="13" key="2">
    <citation type="journal article" date="2014" name="ISME J.">
        <title>Microbial stratification in low pH oxic and suboxic macroscopic growths along an acid mine drainage.</title>
        <authorList>
            <person name="Mendez-Garcia C."/>
            <person name="Mesa V."/>
            <person name="Sprenger R.R."/>
            <person name="Richter M."/>
            <person name="Diez M.S."/>
            <person name="Solano J."/>
            <person name="Bargiela R."/>
            <person name="Golyshina O.V."/>
            <person name="Manteca A."/>
            <person name="Ramos J.L."/>
            <person name="Gallego J.R."/>
            <person name="Llorente I."/>
            <person name="Martins Dos Santos V.A."/>
            <person name="Jensen O.N."/>
            <person name="Pelaez A.I."/>
            <person name="Sanchez J."/>
            <person name="Ferrer M."/>
        </authorList>
    </citation>
    <scope>NUCLEOTIDE SEQUENCE</scope>
</reference>
<evidence type="ECO:0000256" key="5">
    <source>
        <dbReference type="ARBA" id="ARBA00013013"/>
    </source>
</evidence>
<comment type="cofactor">
    <cofactor evidence="2">
        <name>Mg(2+)</name>
        <dbReference type="ChEBI" id="CHEBI:18420"/>
    </cofactor>
</comment>
<comment type="similarity">
    <text evidence="3">Belongs to the isocitrate and isopropylmalate dehydrogenases family.</text>
</comment>
<evidence type="ECO:0000256" key="10">
    <source>
        <dbReference type="ARBA" id="ARBA00023002"/>
    </source>
</evidence>
<dbReference type="InterPro" id="IPR024084">
    <property type="entry name" value="IsoPropMal-DH-like_dom"/>
</dbReference>
<evidence type="ECO:0000256" key="8">
    <source>
        <dbReference type="ARBA" id="ARBA00022842"/>
    </source>
</evidence>
<evidence type="ECO:0000256" key="6">
    <source>
        <dbReference type="ARBA" id="ARBA00022532"/>
    </source>
</evidence>
<keyword evidence="11" id="KW-0464">Manganese</keyword>
<dbReference type="Gene3D" id="3.40.718.10">
    <property type="entry name" value="Isopropylmalate Dehydrogenase"/>
    <property type="match status" value="1"/>
</dbReference>
<dbReference type="SUPFAM" id="SSF53659">
    <property type="entry name" value="Isocitrate/Isopropylmalate dehydrogenase-like"/>
    <property type="match status" value="1"/>
</dbReference>
<name>T1AL76_9ZZZZ</name>
<comment type="subunit">
    <text evidence="4">Homodimer.</text>
</comment>
<organism evidence="13">
    <name type="scientific">mine drainage metagenome</name>
    <dbReference type="NCBI Taxonomy" id="410659"/>
    <lineage>
        <taxon>unclassified sequences</taxon>
        <taxon>metagenomes</taxon>
        <taxon>ecological metagenomes</taxon>
    </lineage>
</organism>
<keyword evidence="9" id="KW-0521">NADP</keyword>
<reference evidence="13" key="1">
    <citation type="submission" date="2013-08" db="EMBL/GenBank/DDBJ databases">
        <authorList>
            <person name="Mendez C."/>
            <person name="Richter M."/>
            <person name="Ferrer M."/>
            <person name="Sanchez J."/>
        </authorList>
    </citation>
    <scope>NUCLEOTIDE SEQUENCE</scope>
</reference>
<gene>
    <name evidence="13" type="ORF">B1A_10965</name>
</gene>
<evidence type="ECO:0000256" key="3">
    <source>
        <dbReference type="ARBA" id="ARBA00007769"/>
    </source>
</evidence>
<evidence type="ECO:0000313" key="13">
    <source>
        <dbReference type="EMBL" id="EQD58087.1"/>
    </source>
</evidence>
<comment type="cofactor">
    <cofactor evidence="1">
        <name>Mn(2+)</name>
        <dbReference type="ChEBI" id="CHEBI:29035"/>
    </cofactor>
</comment>
<evidence type="ECO:0000256" key="2">
    <source>
        <dbReference type="ARBA" id="ARBA00001946"/>
    </source>
</evidence>
<comment type="caution">
    <text evidence="13">The sequence shown here is derived from an EMBL/GenBank/DDBJ whole genome shotgun (WGS) entry which is preliminary data.</text>
</comment>
<accession>T1AL76</accession>
<proteinExistence type="inferred from homology"/>
<evidence type="ECO:0000256" key="1">
    <source>
        <dbReference type="ARBA" id="ARBA00001936"/>
    </source>
</evidence>